<organism evidence="2">
    <name type="scientific">Lygus hesperus</name>
    <name type="common">Western plant bug</name>
    <dbReference type="NCBI Taxonomy" id="30085"/>
    <lineage>
        <taxon>Eukaryota</taxon>
        <taxon>Metazoa</taxon>
        <taxon>Ecdysozoa</taxon>
        <taxon>Arthropoda</taxon>
        <taxon>Hexapoda</taxon>
        <taxon>Insecta</taxon>
        <taxon>Pterygota</taxon>
        <taxon>Neoptera</taxon>
        <taxon>Paraneoptera</taxon>
        <taxon>Hemiptera</taxon>
        <taxon>Heteroptera</taxon>
        <taxon>Panheteroptera</taxon>
        <taxon>Cimicomorpha</taxon>
        <taxon>Miridae</taxon>
        <taxon>Mirini</taxon>
        <taxon>Lygus</taxon>
    </lineage>
</organism>
<dbReference type="EMBL" id="GBRD01009991">
    <property type="protein sequence ID" value="JAG55833.1"/>
    <property type="molecule type" value="Transcribed_RNA"/>
</dbReference>
<dbReference type="Gene3D" id="3.15.10.30">
    <property type="entry name" value="Haemolymph juvenile hormone binding protein"/>
    <property type="match status" value="1"/>
</dbReference>
<dbReference type="InterPro" id="IPR010562">
    <property type="entry name" value="Haemolymph_juvenile_hormone-bd"/>
</dbReference>
<sequence>MIAAVVLLLAPALSAALEPSDVFTKTRDCSLSSSDFTKCIKTAIQEIVNNLDNKDVDAEDRMDPMLMPDMPFRYSDRLGITLSEMALHGLSRTLVNGVRANVKDLSALRLEVDVRNPLLYLEGNYSATLSGAGSEEPVASHGSFNVSIIEVKGTLLVKGHVVERDNNTYLQVDKASFKPQISNMKLSLSDEEDPFPELTTMVVSLANSYWRVVYGEAMPLIEDAMDRIMRIYAEDLTTDVPFYEIVSP</sequence>
<keyword evidence="1" id="KW-0732">Signal</keyword>
<evidence type="ECO:0008006" key="3">
    <source>
        <dbReference type="Google" id="ProtNLM"/>
    </source>
</evidence>
<protein>
    <recommendedName>
        <fullName evidence="3">Circadian clock-controlled protein</fullName>
    </recommendedName>
</protein>
<dbReference type="PANTHER" id="PTHR11008">
    <property type="entry name" value="PROTEIN TAKEOUT-LIKE PROTEIN"/>
    <property type="match status" value="1"/>
</dbReference>
<accession>A0A0K8SR24</accession>
<dbReference type="AlphaFoldDB" id="A0A0K8SR24"/>
<dbReference type="PANTHER" id="PTHR11008:SF18">
    <property type="entry name" value="BCDNA.GH05536-RELATED"/>
    <property type="match status" value="1"/>
</dbReference>
<dbReference type="SMART" id="SM00700">
    <property type="entry name" value="JHBP"/>
    <property type="match status" value="1"/>
</dbReference>
<feature type="signal peptide" evidence="1">
    <location>
        <begin position="1"/>
        <end position="16"/>
    </location>
</feature>
<dbReference type="Pfam" id="PF06585">
    <property type="entry name" value="JHBP"/>
    <property type="match status" value="1"/>
</dbReference>
<feature type="chain" id="PRO_5015042096" description="Circadian clock-controlled protein" evidence="1">
    <location>
        <begin position="17"/>
        <end position="248"/>
    </location>
</feature>
<evidence type="ECO:0000313" key="2">
    <source>
        <dbReference type="EMBL" id="JAG55832.1"/>
    </source>
</evidence>
<evidence type="ECO:0000256" key="1">
    <source>
        <dbReference type="SAM" id="SignalP"/>
    </source>
</evidence>
<reference evidence="2" key="1">
    <citation type="submission" date="2014-09" db="EMBL/GenBank/DDBJ databases">
        <authorList>
            <person name="Magalhaes I.L.F."/>
            <person name="Oliveira U."/>
            <person name="Santos F.R."/>
            <person name="Vidigal T.H.D.A."/>
            <person name="Brescovit A.D."/>
            <person name="Santos A.J."/>
        </authorList>
    </citation>
    <scope>NUCLEOTIDE SEQUENCE</scope>
</reference>
<dbReference type="EMBL" id="GBRD01009989">
    <property type="protein sequence ID" value="JAG55835.1"/>
    <property type="molecule type" value="Transcribed_RNA"/>
</dbReference>
<proteinExistence type="predicted"/>
<dbReference type="InterPro" id="IPR038606">
    <property type="entry name" value="To_sf"/>
</dbReference>
<dbReference type="EMBL" id="GBRD01009992">
    <property type="protein sequence ID" value="JAG55832.1"/>
    <property type="molecule type" value="Transcribed_RNA"/>
</dbReference>
<dbReference type="GO" id="GO:0005615">
    <property type="term" value="C:extracellular space"/>
    <property type="evidence" value="ECO:0007669"/>
    <property type="project" value="TreeGrafter"/>
</dbReference>
<name>A0A0K8SR24_LYGHE</name>